<sequence>MGSINDSSFGSAEDTVSGYVRTNKSRSPGPIAAFIFMGKTGAGKSSMIKLLGGKTSDGSEPIVDDGLESCTTTPIIYETTIDNKMILLLDTPGFDDSEQTNLDILKEIVSNLYVFALRPTEVEVRGLIFLHDITETRLSGSQRMTWQILKAICGEGSMKNVLVGTTQWSSEGDRRFQNEEKRERELHGKHWNGIHKSSRVVYGDKENALQIIRDLLVKPPVLLLVQAEMINPPHTVEATTAGRAAMPAAFVEMERLRKEITDQQRGSEEAIRQTEETHRKEKDSQMRGQEEERIKQVEAAQRREVEKHKEQCEREKAREREEQEQRARHEEEVRGQVEEANRRAQAEEAQRQAEVEERTRLEEAARRRAEEKQRKYEIIRQEKEQEEISRQIEEAHRQIQAEEARRHAEAEERTRQQEAAQRQAEEEQRKREDARQKEEQEQLRRYEEEIRRKIEESRWQAEEAQRHAQAEAQKIKEEEMQRIETERQRWEAEQIQARRDEVERQRQLEEENNRLREEAMREQERIQREIHEANQRVRRPRLAFRRRMHMGSRN</sequence>
<feature type="compositionally biased region" description="Basic and acidic residues" evidence="1">
    <location>
        <begin position="423"/>
        <end position="443"/>
    </location>
</feature>
<keyword evidence="4" id="KW-1185">Reference proteome</keyword>
<organism evidence="3 4">
    <name type="scientific">Discina gigas</name>
    <dbReference type="NCBI Taxonomy" id="1032678"/>
    <lineage>
        <taxon>Eukaryota</taxon>
        <taxon>Fungi</taxon>
        <taxon>Dikarya</taxon>
        <taxon>Ascomycota</taxon>
        <taxon>Pezizomycotina</taxon>
        <taxon>Pezizomycetes</taxon>
        <taxon>Pezizales</taxon>
        <taxon>Discinaceae</taxon>
        <taxon>Discina</taxon>
    </lineage>
</organism>
<feature type="compositionally biased region" description="Basic and acidic residues" evidence="1">
    <location>
        <begin position="260"/>
        <end position="416"/>
    </location>
</feature>
<gene>
    <name evidence="3" type="ORF">Q9L58_005783</name>
</gene>
<dbReference type="Proteomes" id="UP001447188">
    <property type="component" value="Unassembled WGS sequence"/>
</dbReference>
<name>A0ABR3GHB7_9PEZI</name>
<reference evidence="3 4" key="1">
    <citation type="submission" date="2024-02" db="EMBL/GenBank/DDBJ databases">
        <title>Discinaceae phylogenomics.</title>
        <authorList>
            <person name="Dirks A.C."/>
            <person name="James T.Y."/>
        </authorList>
    </citation>
    <scope>NUCLEOTIDE SEQUENCE [LARGE SCALE GENOMIC DNA]</scope>
    <source>
        <strain evidence="3 4">ACD0624</strain>
    </source>
</reference>
<protein>
    <recommendedName>
        <fullName evidence="2">G domain-containing protein</fullName>
    </recommendedName>
</protein>
<accession>A0ABR3GHB7</accession>
<dbReference type="SUPFAM" id="SSF52540">
    <property type="entry name" value="P-loop containing nucleoside triphosphate hydrolases"/>
    <property type="match status" value="1"/>
</dbReference>
<dbReference type="InterPro" id="IPR006073">
    <property type="entry name" value="GTP-bd"/>
</dbReference>
<dbReference type="Pfam" id="PF01926">
    <property type="entry name" value="MMR_HSR1"/>
    <property type="match status" value="1"/>
</dbReference>
<evidence type="ECO:0000256" key="1">
    <source>
        <dbReference type="SAM" id="MobiDB-lite"/>
    </source>
</evidence>
<feature type="region of interest" description="Disordered" evidence="1">
    <location>
        <begin position="460"/>
        <end position="480"/>
    </location>
</feature>
<evidence type="ECO:0000313" key="4">
    <source>
        <dbReference type="Proteomes" id="UP001447188"/>
    </source>
</evidence>
<evidence type="ECO:0000259" key="2">
    <source>
        <dbReference type="Pfam" id="PF01926"/>
    </source>
</evidence>
<dbReference type="EMBL" id="JBBBZM010000073">
    <property type="protein sequence ID" value="KAL0635295.1"/>
    <property type="molecule type" value="Genomic_DNA"/>
</dbReference>
<dbReference type="Gene3D" id="3.40.50.300">
    <property type="entry name" value="P-loop containing nucleotide triphosphate hydrolases"/>
    <property type="match status" value="1"/>
</dbReference>
<feature type="region of interest" description="Disordered" evidence="1">
    <location>
        <begin position="260"/>
        <end position="443"/>
    </location>
</feature>
<proteinExistence type="predicted"/>
<dbReference type="InterPro" id="IPR027417">
    <property type="entry name" value="P-loop_NTPase"/>
</dbReference>
<feature type="domain" description="G" evidence="2">
    <location>
        <begin position="35"/>
        <end position="114"/>
    </location>
</feature>
<evidence type="ECO:0000313" key="3">
    <source>
        <dbReference type="EMBL" id="KAL0635295.1"/>
    </source>
</evidence>
<comment type="caution">
    <text evidence="3">The sequence shown here is derived from an EMBL/GenBank/DDBJ whole genome shotgun (WGS) entry which is preliminary data.</text>
</comment>